<dbReference type="NCBIfam" id="TIGR00374">
    <property type="entry name" value="flippase-like domain"/>
    <property type="match status" value="1"/>
</dbReference>
<feature type="transmembrane region" description="Helical" evidence="7">
    <location>
        <begin position="264"/>
        <end position="285"/>
    </location>
</feature>
<dbReference type="EMBL" id="KF900517">
    <property type="protein sequence ID" value="AIE97824.1"/>
    <property type="molecule type" value="Genomic_DNA"/>
</dbReference>
<proteinExistence type="inferred from homology"/>
<reference evidence="8" key="1">
    <citation type="journal article" date="2014" name="Genome Biol. Evol.">
        <title>Pangenome evidence for extensive interdomain horizontal transfer affecting lineage core and shell genes in uncultured planktonic thaumarchaeota and euryarchaeota.</title>
        <authorList>
            <person name="Deschamps P."/>
            <person name="Zivanovic Y."/>
            <person name="Moreira D."/>
            <person name="Rodriguez-Valera F."/>
            <person name="Lopez-Garcia P."/>
        </authorList>
    </citation>
    <scope>NUCLEOTIDE SEQUENCE</scope>
</reference>
<comment type="similarity">
    <text evidence="2">Belongs to the UPF0104 family.</text>
</comment>
<protein>
    <submittedName>
        <fullName evidence="8">Putative integral membrane protein</fullName>
    </submittedName>
</protein>
<evidence type="ECO:0000256" key="4">
    <source>
        <dbReference type="ARBA" id="ARBA00022692"/>
    </source>
</evidence>
<accession>A0A075G2V9</accession>
<sequence>MKISNKILIVVVAVIGLYAAFLIVSDINTIYNKILDFKIEFIPVILLLVTSGLFTLFFRWHLLLRNAKISIPVKDSFLILASGWALTIIPGKVGELVKSQLLKTKFGIARSKTVPIVILEQFYTAIGLVSLSFFGIWYFELGVYVLGFFTATLIFVFVLLSSKKAFNKIVSLLEKRKFTSKFVEPLSSSYDAIKDGIRGPITLYASGLSILFWLIEAISIYLILLAFGIDTIGFLTIISVYTTSIMLGILSFLPLGLGVVEGTLASFFTIHGIDVSLALTIVIVIRLFTRWYAVLFGFIALKLSGGLTDNQEPNDSKS</sequence>
<keyword evidence="5 7" id="KW-1133">Transmembrane helix</keyword>
<feature type="transmembrane region" description="Helical" evidence="7">
    <location>
        <begin position="39"/>
        <end position="58"/>
    </location>
</feature>
<evidence type="ECO:0000256" key="5">
    <source>
        <dbReference type="ARBA" id="ARBA00022989"/>
    </source>
</evidence>
<feature type="transmembrane region" description="Helical" evidence="7">
    <location>
        <begin position="143"/>
        <end position="160"/>
    </location>
</feature>
<dbReference type="AlphaFoldDB" id="A0A075G2V9"/>
<evidence type="ECO:0000256" key="6">
    <source>
        <dbReference type="ARBA" id="ARBA00023136"/>
    </source>
</evidence>
<dbReference type="GO" id="GO:0005886">
    <property type="term" value="C:plasma membrane"/>
    <property type="evidence" value="ECO:0007669"/>
    <property type="project" value="UniProtKB-SubCell"/>
</dbReference>
<dbReference type="InterPro" id="IPR022791">
    <property type="entry name" value="L-PG_synthase/AglD"/>
</dbReference>
<evidence type="ECO:0000313" key="8">
    <source>
        <dbReference type="EMBL" id="AIE97824.1"/>
    </source>
</evidence>
<feature type="transmembrane region" description="Helical" evidence="7">
    <location>
        <begin position="7"/>
        <end position="27"/>
    </location>
</feature>
<comment type="subcellular location">
    <subcellularLocation>
        <location evidence="1">Cell membrane</location>
        <topology evidence="1">Multi-pass membrane protein</topology>
    </subcellularLocation>
</comment>
<dbReference type="Pfam" id="PF03706">
    <property type="entry name" value="LPG_synthase_TM"/>
    <property type="match status" value="1"/>
</dbReference>
<keyword evidence="3" id="KW-1003">Cell membrane</keyword>
<keyword evidence="4 7" id="KW-0812">Transmembrane</keyword>
<dbReference type="PANTHER" id="PTHR39087">
    <property type="entry name" value="UPF0104 MEMBRANE PROTEIN MJ1595"/>
    <property type="match status" value="1"/>
</dbReference>
<keyword evidence="6 7" id="KW-0472">Membrane</keyword>
<evidence type="ECO:0000256" key="3">
    <source>
        <dbReference type="ARBA" id="ARBA00022475"/>
    </source>
</evidence>
<feature type="transmembrane region" description="Helical" evidence="7">
    <location>
        <begin position="203"/>
        <end position="226"/>
    </location>
</feature>
<feature type="transmembrane region" description="Helical" evidence="7">
    <location>
        <begin position="232"/>
        <end position="257"/>
    </location>
</feature>
<name>A0A075G2V9_9ARCH</name>
<organism evidence="8">
    <name type="scientific">uncultured marine thaumarchaeote KM3_03_B05</name>
    <dbReference type="NCBI Taxonomy" id="1455958"/>
    <lineage>
        <taxon>Archaea</taxon>
        <taxon>Nitrososphaerota</taxon>
        <taxon>environmental samples</taxon>
    </lineage>
</organism>
<feature type="transmembrane region" description="Helical" evidence="7">
    <location>
        <begin position="113"/>
        <end position="137"/>
    </location>
</feature>
<evidence type="ECO:0000256" key="2">
    <source>
        <dbReference type="ARBA" id="ARBA00011061"/>
    </source>
</evidence>
<evidence type="ECO:0000256" key="7">
    <source>
        <dbReference type="SAM" id="Phobius"/>
    </source>
</evidence>
<evidence type="ECO:0000256" key="1">
    <source>
        <dbReference type="ARBA" id="ARBA00004651"/>
    </source>
</evidence>
<dbReference type="PANTHER" id="PTHR39087:SF2">
    <property type="entry name" value="UPF0104 MEMBRANE PROTEIN MJ1595"/>
    <property type="match status" value="1"/>
</dbReference>